<name>A0A6U4RZ99_HEMAN</name>
<evidence type="ECO:0000313" key="2">
    <source>
        <dbReference type="EMBL" id="CAD8748348.1"/>
    </source>
</evidence>
<accession>A0A6U4RZ99</accession>
<dbReference type="AlphaFoldDB" id="A0A6U4RZ99"/>
<feature type="region of interest" description="Disordered" evidence="1">
    <location>
        <begin position="1"/>
        <end position="95"/>
    </location>
</feature>
<reference evidence="3" key="1">
    <citation type="submission" date="2021-01" db="EMBL/GenBank/DDBJ databases">
        <authorList>
            <person name="Corre E."/>
            <person name="Pelletier E."/>
            <person name="Niang G."/>
            <person name="Scheremetjew M."/>
            <person name="Finn R."/>
            <person name="Kale V."/>
            <person name="Holt S."/>
            <person name="Cochrane G."/>
            <person name="Meng A."/>
            <person name="Brown T."/>
            <person name="Cohen L."/>
        </authorList>
    </citation>
    <scope>NUCLEOTIDE SEQUENCE</scope>
    <source>
        <strain evidence="2">CCMP441</strain>
        <strain evidence="3">CCMP644</strain>
    </source>
</reference>
<organism evidence="3">
    <name type="scientific">Hemiselmis andersenii</name>
    <name type="common">Cryptophyte alga</name>
    <dbReference type="NCBI Taxonomy" id="464988"/>
    <lineage>
        <taxon>Eukaryota</taxon>
        <taxon>Cryptophyceae</taxon>
        <taxon>Cryptomonadales</taxon>
        <taxon>Hemiselmidaceae</taxon>
        <taxon>Hemiselmis</taxon>
    </lineage>
</organism>
<feature type="compositionally biased region" description="Low complexity" evidence="1">
    <location>
        <begin position="80"/>
        <end position="95"/>
    </location>
</feature>
<feature type="compositionally biased region" description="Basic and acidic residues" evidence="1">
    <location>
        <begin position="9"/>
        <end position="18"/>
    </location>
</feature>
<sequence length="235" mass="25958">MAKPQSLPKGEKEKEFSRMMRAHKQQGTSVWEDSRGRGKGSGFRSLKKNSMSMQGASGDSPSHRSQSQMQMHHREPSYGVPEESSSSRSASVLPSLSRSLGVNRRWVDDERAWKGVTRAECGRVFGGEMVSHGLGVTLARQEHLVAAAQKRARNLEVVAHLMQVYPDGLPLQKPQEQHKGSADVDFLPFIGSSAGQRSPAKARMGPGYMRVESQEPTLLVGGRLRQYGKLRGTKY</sequence>
<protein>
    <submittedName>
        <fullName evidence="3">Uncharacterized protein</fullName>
    </submittedName>
</protein>
<dbReference type="EMBL" id="HBFK01024067">
    <property type="protein sequence ID" value="CAD8748348.1"/>
    <property type="molecule type" value="Transcribed_RNA"/>
</dbReference>
<feature type="compositionally biased region" description="Polar residues" evidence="1">
    <location>
        <begin position="49"/>
        <end position="70"/>
    </location>
</feature>
<evidence type="ECO:0000256" key="1">
    <source>
        <dbReference type="SAM" id="MobiDB-lite"/>
    </source>
</evidence>
<evidence type="ECO:0000313" key="3">
    <source>
        <dbReference type="EMBL" id="CAD8946963.1"/>
    </source>
</evidence>
<gene>
    <name evidence="3" type="ORF">HAND00432_LOCUS1481</name>
    <name evidence="2" type="ORF">HAND1043_LOCUS14845</name>
</gene>
<proteinExistence type="predicted"/>
<dbReference type="EMBL" id="HBFX01002443">
    <property type="protein sequence ID" value="CAD8946963.1"/>
    <property type="molecule type" value="Transcribed_RNA"/>
</dbReference>